<evidence type="ECO:0000313" key="1">
    <source>
        <dbReference type="EMBL" id="MED6119373.1"/>
    </source>
</evidence>
<sequence>MSGRMEKVCWGLRTRFWKDVWIGVNDTAAWTWSTNGQYSTRSFLDEVTGLKLGNPTMGHVFENIWCGLVPPRVELFTWMVMLDDINTRSALV</sequence>
<evidence type="ECO:0000313" key="2">
    <source>
        <dbReference type="Proteomes" id="UP001341840"/>
    </source>
</evidence>
<evidence type="ECO:0008006" key="3">
    <source>
        <dbReference type="Google" id="ProtNLM"/>
    </source>
</evidence>
<protein>
    <recommendedName>
        <fullName evidence="3">Reverse transcriptase zinc-binding domain-containing protein</fullName>
    </recommendedName>
</protein>
<accession>A0ABU6R5L9</accession>
<proteinExistence type="predicted"/>
<dbReference type="EMBL" id="JASCZI010030235">
    <property type="protein sequence ID" value="MED6119373.1"/>
    <property type="molecule type" value="Genomic_DNA"/>
</dbReference>
<name>A0ABU6R5L9_9FABA</name>
<gene>
    <name evidence="1" type="ORF">PIB30_011176</name>
</gene>
<dbReference type="Proteomes" id="UP001341840">
    <property type="component" value="Unassembled WGS sequence"/>
</dbReference>
<keyword evidence="2" id="KW-1185">Reference proteome</keyword>
<reference evidence="1 2" key="1">
    <citation type="journal article" date="2023" name="Plants (Basel)">
        <title>Bridging the Gap: Combining Genomics and Transcriptomics Approaches to Understand Stylosanthes scabra, an Orphan Legume from the Brazilian Caatinga.</title>
        <authorList>
            <person name="Ferreira-Neto J.R.C."/>
            <person name="da Silva M.D."/>
            <person name="Binneck E."/>
            <person name="de Melo N.F."/>
            <person name="da Silva R.H."/>
            <person name="de Melo A.L.T.M."/>
            <person name="Pandolfi V."/>
            <person name="Bustamante F.O."/>
            <person name="Brasileiro-Vidal A.C."/>
            <person name="Benko-Iseppon A.M."/>
        </authorList>
    </citation>
    <scope>NUCLEOTIDE SEQUENCE [LARGE SCALE GENOMIC DNA]</scope>
    <source>
        <tissue evidence="1">Leaves</tissue>
    </source>
</reference>
<comment type="caution">
    <text evidence="1">The sequence shown here is derived from an EMBL/GenBank/DDBJ whole genome shotgun (WGS) entry which is preliminary data.</text>
</comment>
<organism evidence="1 2">
    <name type="scientific">Stylosanthes scabra</name>
    <dbReference type="NCBI Taxonomy" id="79078"/>
    <lineage>
        <taxon>Eukaryota</taxon>
        <taxon>Viridiplantae</taxon>
        <taxon>Streptophyta</taxon>
        <taxon>Embryophyta</taxon>
        <taxon>Tracheophyta</taxon>
        <taxon>Spermatophyta</taxon>
        <taxon>Magnoliopsida</taxon>
        <taxon>eudicotyledons</taxon>
        <taxon>Gunneridae</taxon>
        <taxon>Pentapetalae</taxon>
        <taxon>rosids</taxon>
        <taxon>fabids</taxon>
        <taxon>Fabales</taxon>
        <taxon>Fabaceae</taxon>
        <taxon>Papilionoideae</taxon>
        <taxon>50 kb inversion clade</taxon>
        <taxon>dalbergioids sensu lato</taxon>
        <taxon>Dalbergieae</taxon>
        <taxon>Pterocarpus clade</taxon>
        <taxon>Stylosanthes</taxon>
    </lineage>
</organism>